<dbReference type="GO" id="GO:0003700">
    <property type="term" value="F:DNA-binding transcription factor activity"/>
    <property type="evidence" value="ECO:0007669"/>
    <property type="project" value="InterPro"/>
</dbReference>
<dbReference type="Pfam" id="PF00126">
    <property type="entry name" value="HTH_1"/>
    <property type="match status" value="1"/>
</dbReference>
<comment type="similarity">
    <text evidence="1">Belongs to the LysR transcriptional regulatory family.</text>
</comment>
<gene>
    <name evidence="6" type="ORF">BG454_16615</name>
</gene>
<name>A0A2K8KGW3_9RHOB</name>
<dbReference type="SUPFAM" id="SSF46785">
    <property type="entry name" value="Winged helix' DNA-binding domain"/>
    <property type="match status" value="1"/>
</dbReference>
<evidence type="ECO:0000313" key="7">
    <source>
        <dbReference type="Proteomes" id="UP000228948"/>
    </source>
</evidence>
<dbReference type="GO" id="GO:0003677">
    <property type="term" value="F:DNA binding"/>
    <property type="evidence" value="ECO:0007669"/>
    <property type="project" value="UniProtKB-KW"/>
</dbReference>
<sequence>MDVKSLYTFIAVVDHGSFAQAAEALDLSASAISVQMRGLEADVDMRLFDRSRRPPVLTQEGRDFIERAREVIAIWEDLSHSLRRDSNAGKLRIGAVHTAVSALLPAALRRLRESHPKLEMRLTTGLAHELDAALRAGMIDVALTTGTTEIAPGYVFNTISAQRLVVVAHASAKGEDFRQLLQSNPYVRFSRQARVGEMVERALELNGIQVHTVMEVDTQDGVLALVAAGLGVSVVPEHPKLQDPQFRVMPLGNPPPLRLLGLMFEPTSPRRRFCDLLCEELRKEAVAVGMPVPTITEDSAEPVK</sequence>
<dbReference type="InterPro" id="IPR050950">
    <property type="entry name" value="HTH-type_LysR_regulators"/>
</dbReference>
<dbReference type="GO" id="GO:0005829">
    <property type="term" value="C:cytosol"/>
    <property type="evidence" value="ECO:0007669"/>
    <property type="project" value="TreeGrafter"/>
</dbReference>
<proteinExistence type="inferred from homology"/>
<feature type="domain" description="HTH lysR-type" evidence="5">
    <location>
        <begin position="1"/>
        <end position="58"/>
    </location>
</feature>
<protein>
    <submittedName>
        <fullName evidence="6">LysR family transcriptional regulator</fullName>
    </submittedName>
</protein>
<keyword evidence="7" id="KW-1185">Reference proteome</keyword>
<dbReference type="KEGG" id="rbg:BG454_16615"/>
<dbReference type="InterPro" id="IPR005119">
    <property type="entry name" value="LysR_subst-bd"/>
</dbReference>
<evidence type="ECO:0000256" key="2">
    <source>
        <dbReference type="ARBA" id="ARBA00023015"/>
    </source>
</evidence>
<dbReference type="Gene3D" id="3.40.190.10">
    <property type="entry name" value="Periplasmic binding protein-like II"/>
    <property type="match status" value="2"/>
</dbReference>
<dbReference type="STRING" id="441209.GCA_001870665_03109"/>
<dbReference type="EMBL" id="CP024899">
    <property type="protein sequence ID" value="ATX67233.1"/>
    <property type="molecule type" value="Genomic_DNA"/>
</dbReference>
<evidence type="ECO:0000313" key="6">
    <source>
        <dbReference type="EMBL" id="ATX67233.1"/>
    </source>
</evidence>
<accession>A0A2K8KGW3</accession>
<dbReference type="Gene3D" id="1.10.10.10">
    <property type="entry name" value="Winged helix-like DNA-binding domain superfamily/Winged helix DNA-binding domain"/>
    <property type="match status" value="1"/>
</dbReference>
<dbReference type="FunFam" id="1.10.10.10:FF:000001">
    <property type="entry name" value="LysR family transcriptional regulator"/>
    <property type="match status" value="1"/>
</dbReference>
<evidence type="ECO:0000256" key="1">
    <source>
        <dbReference type="ARBA" id="ARBA00009437"/>
    </source>
</evidence>
<dbReference type="AlphaFoldDB" id="A0A2K8KGW3"/>
<dbReference type="InterPro" id="IPR000847">
    <property type="entry name" value="LysR_HTH_N"/>
</dbReference>
<dbReference type="RefSeq" id="WP_071481672.1">
    <property type="nucleotide sequence ID" value="NZ_CP024899.1"/>
</dbReference>
<evidence type="ECO:0000259" key="5">
    <source>
        <dbReference type="PROSITE" id="PS50931"/>
    </source>
</evidence>
<evidence type="ECO:0000256" key="4">
    <source>
        <dbReference type="ARBA" id="ARBA00023163"/>
    </source>
</evidence>
<dbReference type="Pfam" id="PF03466">
    <property type="entry name" value="LysR_substrate"/>
    <property type="match status" value="1"/>
</dbReference>
<reference evidence="6 7" key="1">
    <citation type="submission" date="2017-11" db="EMBL/GenBank/DDBJ databases">
        <title>Revised Sequence and Annotation of the Rhodobaca barguzinensis strain alga05 Genome.</title>
        <authorList>
            <person name="Kopejtka K."/>
            <person name="Tomasch J.M."/>
            <person name="Bunk B."/>
            <person name="Koblizek M."/>
        </authorList>
    </citation>
    <scope>NUCLEOTIDE SEQUENCE [LARGE SCALE GENOMIC DNA]</scope>
    <source>
        <strain evidence="7">alga05</strain>
    </source>
</reference>
<dbReference type="PROSITE" id="PS50931">
    <property type="entry name" value="HTH_LYSR"/>
    <property type="match status" value="1"/>
</dbReference>
<dbReference type="PANTHER" id="PTHR30419">
    <property type="entry name" value="HTH-TYPE TRANSCRIPTIONAL REGULATOR YBHD"/>
    <property type="match status" value="1"/>
</dbReference>
<dbReference type="InterPro" id="IPR036390">
    <property type="entry name" value="WH_DNA-bd_sf"/>
</dbReference>
<dbReference type="SUPFAM" id="SSF53850">
    <property type="entry name" value="Periplasmic binding protein-like II"/>
    <property type="match status" value="1"/>
</dbReference>
<dbReference type="Proteomes" id="UP000228948">
    <property type="component" value="Chromosome"/>
</dbReference>
<keyword evidence="2" id="KW-0805">Transcription regulation</keyword>
<evidence type="ECO:0000256" key="3">
    <source>
        <dbReference type="ARBA" id="ARBA00023125"/>
    </source>
</evidence>
<dbReference type="OrthoDB" id="9811588at2"/>
<keyword evidence="4" id="KW-0804">Transcription</keyword>
<organism evidence="6 7">
    <name type="scientific">Roseinatronobacter bogoriensis subsp. barguzinensis</name>
    <dbReference type="NCBI Taxonomy" id="441209"/>
    <lineage>
        <taxon>Bacteria</taxon>
        <taxon>Pseudomonadati</taxon>
        <taxon>Pseudomonadota</taxon>
        <taxon>Alphaproteobacteria</taxon>
        <taxon>Rhodobacterales</taxon>
        <taxon>Paracoccaceae</taxon>
        <taxon>Roseinatronobacter</taxon>
    </lineage>
</organism>
<keyword evidence="3" id="KW-0238">DNA-binding</keyword>
<dbReference type="InterPro" id="IPR036388">
    <property type="entry name" value="WH-like_DNA-bd_sf"/>
</dbReference>